<evidence type="ECO:0000259" key="1">
    <source>
        <dbReference type="Pfam" id="PF14529"/>
    </source>
</evidence>
<protein>
    <recommendedName>
        <fullName evidence="1">Endonuclease/exonuclease/phosphatase domain-containing protein</fullName>
    </recommendedName>
</protein>
<dbReference type="EMBL" id="JAODUP010000068">
    <property type="protein sequence ID" value="KAK2164132.1"/>
    <property type="molecule type" value="Genomic_DNA"/>
</dbReference>
<comment type="caution">
    <text evidence="2">The sequence shown here is derived from an EMBL/GenBank/DDBJ whole genome shotgun (WGS) entry which is preliminary data.</text>
</comment>
<dbReference type="GO" id="GO:0061343">
    <property type="term" value="P:cell adhesion involved in heart morphogenesis"/>
    <property type="evidence" value="ECO:0007669"/>
    <property type="project" value="TreeGrafter"/>
</dbReference>
<accession>A0AAD9K3L3</accession>
<dbReference type="AlphaFoldDB" id="A0AAD9K3L3"/>
<sequence>MDISPSPTWMQDHIEELLYASNTIDHLVTEVSLNTTYEESIWLHIKLKGNTQLLLGCVYRSSSITEQNNFKVFNHLKKIPEYDYTHTVIAGDFNYPEIDWTTWSTNKSEEHHSQKFTDACRDAYLHHHTTQPT</sequence>
<name>A0AAD9K3L3_9ANNE</name>
<gene>
    <name evidence="2" type="ORF">LSH36_68g05041</name>
</gene>
<dbReference type="SUPFAM" id="SSF56219">
    <property type="entry name" value="DNase I-like"/>
    <property type="match status" value="1"/>
</dbReference>
<organism evidence="2 3">
    <name type="scientific">Paralvinella palmiformis</name>
    <dbReference type="NCBI Taxonomy" id="53620"/>
    <lineage>
        <taxon>Eukaryota</taxon>
        <taxon>Metazoa</taxon>
        <taxon>Spiralia</taxon>
        <taxon>Lophotrochozoa</taxon>
        <taxon>Annelida</taxon>
        <taxon>Polychaeta</taxon>
        <taxon>Sedentaria</taxon>
        <taxon>Canalipalpata</taxon>
        <taxon>Terebellida</taxon>
        <taxon>Terebelliformia</taxon>
        <taxon>Alvinellidae</taxon>
        <taxon>Paralvinella</taxon>
    </lineage>
</organism>
<dbReference type="Pfam" id="PF14529">
    <property type="entry name" value="Exo_endo_phos_2"/>
    <property type="match status" value="1"/>
</dbReference>
<dbReference type="GO" id="GO:0003824">
    <property type="term" value="F:catalytic activity"/>
    <property type="evidence" value="ECO:0007669"/>
    <property type="project" value="InterPro"/>
</dbReference>
<dbReference type="Gene3D" id="3.60.10.10">
    <property type="entry name" value="Endonuclease/exonuclease/phosphatase"/>
    <property type="match status" value="1"/>
</dbReference>
<dbReference type="Proteomes" id="UP001208570">
    <property type="component" value="Unassembled WGS sequence"/>
</dbReference>
<dbReference type="PANTHER" id="PTHR33395">
    <property type="entry name" value="TRANSCRIPTASE, PUTATIVE-RELATED-RELATED"/>
    <property type="match status" value="1"/>
</dbReference>
<evidence type="ECO:0000313" key="2">
    <source>
        <dbReference type="EMBL" id="KAK2164132.1"/>
    </source>
</evidence>
<dbReference type="GO" id="GO:0031012">
    <property type="term" value="C:extracellular matrix"/>
    <property type="evidence" value="ECO:0007669"/>
    <property type="project" value="TreeGrafter"/>
</dbReference>
<keyword evidence="3" id="KW-1185">Reference proteome</keyword>
<dbReference type="PANTHER" id="PTHR33395:SF22">
    <property type="entry name" value="REVERSE TRANSCRIPTASE DOMAIN-CONTAINING PROTEIN"/>
    <property type="match status" value="1"/>
</dbReference>
<proteinExistence type="predicted"/>
<feature type="domain" description="Endonuclease/exonuclease/phosphatase" evidence="1">
    <location>
        <begin position="56"/>
        <end position="129"/>
    </location>
</feature>
<dbReference type="InterPro" id="IPR036691">
    <property type="entry name" value="Endo/exonu/phosph_ase_sf"/>
</dbReference>
<reference evidence="2" key="1">
    <citation type="journal article" date="2023" name="Mol. Biol. Evol.">
        <title>Third-Generation Sequencing Reveals the Adaptive Role of the Epigenome in Three Deep-Sea Polychaetes.</title>
        <authorList>
            <person name="Perez M."/>
            <person name="Aroh O."/>
            <person name="Sun Y."/>
            <person name="Lan Y."/>
            <person name="Juniper S.K."/>
            <person name="Young C.R."/>
            <person name="Angers B."/>
            <person name="Qian P.Y."/>
        </authorList>
    </citation>
    <scope>NUCLEOTIDE SEQUENCE</scope>
    <source>
        <strain evidence="2">P08H-3</strain>
    </source>
</reference>
<dbReference type="InterPro" id="IPR005135">
    <property type="entry name" value="Endo/exonuclease/phosphatase"/>
</dbReference>
<dbReference type="GO" id="GO:0007508">
    <property type="term" value="P:larval heart development"/>
    <property type="evidence" value="ECO:0007669"/>
    <property type="project" value="TreeGrafter"/>
</dbReference>
<evidence type="ECO:0000313" key="3">
    <source>
        <dbReference type="Proteomes" id="UP001208570"/>
    </source>
</evidence>